<dbReference type="Pfam" id="PF13360">
    <property type="entry name" value="PQQ_2"/>
    <property type="match status" value="2"/>
</dbReference>
<sequence length="447" mass="47027">MKKRLPNLGSIACCAGVLSFLMLSACEEPETILAGKREPLRAEEASNIVVNAGLTENRSEPVLLSQAQSNSNWLQRHNSPHTRIDHPAFGGALEPIWNVNIGSGNSRFGRIVSEPVVLDGKVFTLDSEARVSATSTSGAALWNVSLVPERDSGRDATGGGLAAANGVVYAASGFGVVSALDAKTGQELWVQKLQASATGSPTVRDGIVYLVAGDSTAWALNAESGRILWQLGSSADKNNILGGPAPAVSDSLVVFSFGSNELQAAFKQGGLRVWDSVISGQRRGFTRSRITDITGDPVISGNLVFAGTQSGRMVALDLASGERLWTAEEGPMSPVWVNGNDVFLVSDGNELVRLSAKTGERIWGVKLPFFVKDRPKRQATLFAHYGPVLAGGRLYVASSDGLIRAFDPTNGALLQTGEIPGGASTSPVFAGGVMFVVSGKGQLFAFR</sequence>
<evidence type="ECO:0000313" key="3">
    <source>
        <dbReference type="EMBL" id="SDY50006.1"/>
    </source>
</evidence>
<dbReference type="InterPro" id="IPR018391">
    <property type="entry name" value="PQQ_b-propeller_rpt"/>
</dbReference>
<name>A0A1H3KCY5_9RHOB</name>
<feature type="domain" description="Pyrrolo-quinoline quinone repeat" evidence="2">
    <location>
        <begin position="387"/>
        <end position="446"/>
    </location>
</feature>
<dbReference type="STRING" id="576131.SAMN05444486_102473"/>
<dbReference type="SMART" id="SM00564">
    <property type="entry name" value="PQQ"/>
    <property type="match status" value="6"/>
</dbReference>
<dbReference type="RefSeq" id="WP_089890340.1">
    <property type="nucleotide sequence ID" value="NZ_CALJFH010000012.1"/>
</dbReference>
<reference evidence="3 4" key="1">
    <citation type="submission" date="2016-10" db="EMBL/GenBank/DDBJ databases">
        <authorList>
            <person name="de Groot N.N."/>
        </authorList>
    </citation>
    <scope>NUCLEOTIDE SEQUENCE [LARGE SCALE GENOMIC DNA]</scope>
    <source>
        <strain evidence="3 4">DSM 24677</strain>
    </source>
</reference>
<organism evidence="3 4">
    <name type="scientific">Lentibacter algarum</name>
    <dbReference type="NCBI Taxonomy" id="576131"/>
    <lineage>
        <taxon>Bacteria</taxon>
        <taxon>Pseudomonadati</taxon>
        <taxon>Pseudomonadota</taxon>
        <taxon>Alphaproteobacteria</taxon>
        <taxon>Rhodobacterales</taxon>
        <taxon>Roseobacteraceae</taxon>
        <taxon>Lentibacter</taxon>
    </lineage>
</organism>
<dbReference type="InterPro" id="IPR011047">
    <property type="entry name" value="Quinoprotein_ADH-like_sf"/>
</dbReference>
<dbReference type="PROSITE" id="PS51257">
    <property type="entry name" value="PROKAR_LIPOPROTEIN"/>
    <property type="match status" value="1"/>
</dbReference>
<feature type="domain" description="Pyrrolo-quinoline quinone repeat" evidence="2">
    <location>
        <begin position="128"/>
        <end position="363"/>
    </location>
</feature>
<keyword evidence="1" id="KW-0732">Signal</keyword>
<dbReference type="Gene3D" id="2.130.10.10">
    <property type="entry name" value="YVTN repeat-like/Quinoprotein amine dehydrogenase"/>
    <property type="match status" value="1"/>
</dbReference>
<dbReference type="PANTHER" id="PTHR34512">
    <property type="entry name" value="CELL SURFACE PROTEIN"/>
    <property type="match status" value="1"/>
</dbReference>
<protein>
    <submittedName>
        <fullName evidence="3">Outer membrane protein assembly factor BamB, contains PQQ-like beta-propeller repeat</fullName>
    </submittedName>
</protein>
<dbReference type="EMBL" id="FNPR01000002">
    <property type="protein sequence ID" value="SDY50006.1"/>
    <property type="molecule type" value="Genomic_DNA"/>
</dbReference>
<dbReference type="AlphaFoldDB" id="A0A1H3KCY5"/>
<keyword evidence="4" id="KW-1185">Reference proteome</keyword>
<dbReference type="InterPro" id="IPR002372">
    <property type="entry name" value="PQQ_rpt_dom"/>
</dbReference>
<evidence type="ECO:0000259" key="2">
    <source>
        <dbReference type="Pfam" id="PF13360"/>
    </source>
</evidence>
<accession>A0A1H3KCY5</accession>
<proteinExistence type="predicted"/>
<evidence type="ECO:0000313" key="4">
    <source>
        <dbReference type="Proteomes" id="UP000199026"/>
    </source>
</evidence>
<evidence type="ECO:0000256" key="1">
    <source>
        <dbReference type="SAM" id="SignalP"/>
    </source>
</evidence>
<dbReference type="PANTHER" id="PTHR34512:SF30">
    <property type="entry name" value="OUTER MEMBRANE PROTEIN ASSEMBLY FACTOR BAMB"/>
    <property type="match status" value="1"/>
</dbReference>
<gene>
    <name evidence="3" type="ORF">SAMN05444486_102473</name>
</gene>
<dbReference type="OrthoDB" id="5290752at2"/>
<dbReference type="Proteomes" id="UP000199026">
    <property type="component" value="Unassembled WGS sequence"/>
</dbReference>
<dbReference type="SUPFAM" id="SSF50998">
    <property type="entry name" value="Quinoprotein alcohol dehydrogenase-like"/>
    <property type="match status" value="1"/>
</dbReference>
<feature type="signal peptide" evidence="1">
    <location>
        <begin position="1"/>
        <end position="25"/>
    </location>
</feature>
<dbReference type="InterPro" id="IPR015943">
    <property type="entry name" value="WD40/YVTN_repeat-like_dom_sf"/>
</dbReference>
<dbReference type="GeneID" id="78124544"/>
<feature type="chain" id="PRO_5011782366" evidence="1">
    <location>
        <begin position="26"/>
        <end position="447"/>
    </location>
</feature>